<dbReference type="EMBL" id="JBHTAX010000001">
    <property type="protein sequence ID" value="MFC7190893.1"/>
    <property type="molecule type" value="Genomic_DNA"/>
</dbReference>
<sequence>MSVDGERLDNGVLELHILDVGQADSTVIITERGEIVLNDADKGKVVDELETVLADRPIERTEDGNISFVFAATHFHTDHIKGLDNLGFSDYEVSQVIQPDERRLKILGPDADESDNGIKAENLRDYKNYLKRLSVEEITEVVRGDSVAIDSDTDISVLAPSDTEESIDVTRASTGAEVSLPPERPNENSAVYKLEGERSALFMGDVQDKSDHYGESWLIEQHDADEIDLGTDVLFVAHHGSANATSEEFLERADPEHAVISSDFGDQHGHPTDEVLENLHSQNVSVSWTAGHGTIRTDLDEALTTEQTTDLETTNAADLAALKYYCREHDVSPEQIVALTPEHLPEETPDWIAESAPMMVETTEEIVDAAIANDKTVEDVRYTLTATPDAHAHLKKSVQADRDEHVTTRADVNRNREAYFSAKRAEDAYERLPLHTRLRANFPNRFGGIDHPLKGVPASEEIDGVRDVRELPRAVKKPAAAELRAREGFAMGDIVTAEKATDNAVEASTTAETLQENLRETLGAHKDFLYAIETPNAHTAHEIDHDLSETLDHANERERTNEQTRRDSQLSL</sequence>
<reference evidence="1 2" key="1">
    <citation type="journal article" date="2019" name="Int. J. Syst. Evol. Microbiol.">
        <title>The Global Catalogue of Microorganisms (GCM) 10K type strain sequencing project: providing services to taxonomists for standard genome sequencing and annotation.</title>
        <authorList>
            <consortium name="The Broad Institute Genomics Platform"/>
            <consortium name="The Broad Institute Genome Sequencing Center for Infectious Disease"/>
            <person name="Wu L."/>
            <person name="Ma J."/>
        </authorList>
    </citation>
    <scope>NUCLEOTIDE SEQUENCE [LARGE SCALE GENOMIC DNA]</scope>
    <source>
        <strain evidence="1 2">RDMS1</strain>
    </source>
</reference>
<dbReference type="Gene3D" id="3.60.15.10">
    <property type="entry name" value="Ribonuclease Z/Hydroxyacylglutathione hydrolase-like"/>
    <property type="match status" value="1"/>
</dbReference>
<protein>
    <submittedName>
        <fullName evidence="1">ComEC/Rec2 family competence protein</fullName>
    </submittedName>
</protein>
<name>A0ABD5YNI0_9EURY</name>
<dbReference type="PANTHER" id="PTHR30619">
    <property type="entry name" value="DNA INTERNALIZATION/COMPETENCE PROTEIN COMEC/REC2"/>
    <property type="match status" value="1"/>
</dbReference>
<gene>
    <name evidence="1" type="ORF">ACFQL7_14345</name>
</gene>
<evidence type="ECO:0000313" key="1">
    <source>
        <dbReference type="EMBL" id="MFC7190893.1"/>
    </source>
</evidence>
<dbReference type="InterPro" id="IPR052159">
    <property type="entry name" value="Competence_DNA_uptake"/>
</dbReference>
<proteinExistence type="predicted"/>
<dbReference type="PANTHER" id="PTHR30619:SF1">
    <property type="entry name" value="RECOMBINATION PROTEIN 2"/>
    <property type="match status" value="1"/>
</dbReference>
<comment type="caution">
    <text evidence="1">The sequence shown here is derived from an EMBL/GenBank/DDBJ whole genome shotgun (WGS) entry which is preliminary data.</text>
</comment>
<organism evidence="1 2">
    <name type="scientific">Halocatena marina</name>
    <dbReference type="NCBI Taxonomy" id="2934937"/>
    <lineage>
        <taxon>Archaea</taxon>
        <taxon>Methanobacteriati</taxon>
        <taxon>Methanobacteriota</taxon>
        <taxon>Stenosarchaea group</taxon>
        <taxon>Halobacteria</taxon>
        <taxon>Halobacteriales</taxon>
        <taxon>Natronomonadaceae</taxon>
        <taxon>Halocatena</taxon>
    </lineage>
</organism>
<dbReference type="AlphaFoldDB" id="A0ABD5YNI0"/>
<dbReference type="GeneID" id="76200558"/>
<keyword evidence="2" id="KW-1185">Reference proteome</keyword>
<dbReference type="SUPFAM" id="SSF56281">
    <property type="entry name" value="Metallo-hydrolase/oxidoreductase"/>
    <property type="match status" value="1"/>
</dbReference>
<dbReference type="RefSeq" id="WP_264555880.1">
    <property type="nucleotide sequence ID" value="NZ_CP109979.1"/>
</dbReference>
<dbReference type="Proteomes" id="UP001596417">
    <property type="component" value="Unassembled WGS sequence"/>
</dbReference>
<accession>A0ABD5YNI0</accession>
<evidence type="ECO:0000313" key="2">
    <source>
        <dbReference type="Proteomes" id="UP001596417"/>
    </source>
</evidence>
<dbReference type="InterPro" id="IPR036866">
    <property type="entry name" value="RibonucZ/Hydroxyglut_hydro"/>
</dbReference>